<dbReference type="Gramene" id="Kaladp0092s0028.1.v1.1">
    <property type="protein sequence ID" value="Kaladp0092s0028.1.v1.1.CDS.1"/>
    <property type="gene ID" value="Kaladp0092s0028.v1.1"/>
</dbReference>
<dbReference type="GO" id="GO:0008270">
    <property type="term" value="F:zinc ion binding"/>
    <property type="evidence" value="ECO:0007669"/>
    <property type="project" value="UniProtKB-KW"/>
</dbReference>
<evidence type="ECO:0000313" key="7">
    <source>
        <dbReference type="EnsemblPlants" id="Kaladp0092s0028.1.v1.1.CDS.1"/>
    </source>
</evidence>
<dbReference type="PROSITE" id="PS50089">
    <property type="entry name" value="ZF_RING_2"/>
    <property type="match status" value="1"/>
</dbReference>
<accession>A0A7N0UYZ7</accession>
<dbReference type="Pfam" id="PF13920">
    <property type="entry name" value="zf-C3HC4_3"/>
    <property type="match status" value="1"/>
</dbReference>
<keyword evidence="2 4" id="KW-0863">Zinc-finger</keyword>
<dbReference type="InterPro" id="IPR013083">
    <property type="entry name" value="Znf_RING/FYVE/PHD"/>
</dbReference>
<evidence type="ECO:0000256" key="3">
    <source>
        <dbReference type="ARBA" id="ARBA00022833"/>
    </source>
</evidence>
<dbReference type="PANTHER" id="PTHR42647">
    <property type="entry name" value="SBP (S-RIBONUCLEASE BINDING PROTEIN) FAMILY PROTEIN"/>
    <property type="match status" value="1"/>
</dbReference>
<dbReference type="PANTHER" id="PTHR42647:SF6">
    <property type="entry name" value="RING-TYPE DOMAIN-CONTAINING PROTEIN"/>
    <property type="match status" value="1"/>
</dbReference>
<evidence type="ECO:0000256" key="1">
    <source>
        <dbReference type="ARBA" id="ARBA00022723"/>
    </source>
</evidence>
<evidence type="ECO:0000313" key="8">
    <source>
        <dbReference type="Proteomes" id="UP000594263"/>
    </source>
</evidence>
<dbReference type="PIRSF" id="PIRSF036836">
    <property type="entry name" value="RNase_bind_SBP1"/>
    <property type="match status" value="1"/>
</dbReference>
<keyword evidence="5" id="KW-0175">Coiled coil</keyword>
<sequence length="171" mass="19199">MVQEQRELELSWLAKSFETRVWALEKQKDEQIWQLMLRTMELERLRSSLQLENESLQTISRQNQTTIQSLNQAIDLLHRENEEVKSHLAEDVGSCCDMADVTTRVEREGGVSGDGDKLGVRVICGGCGSTEACVVFLPCRHLCACDACGDDTSLCPICREEKSSSITTLVF</sequence>
<reference evidence="7" key="1">
    <citation type="submission" date="2021-01" db="UniProtKB">
        <authorList>
            <consortium name="EnsemblPlants"/>
        </authorList>
    </citation>
    <scope>IDENTIFICATION</scope>
</reference>
<evidence type="ECO:0000256" key="2">
    <source>
        <dbReference type="ARBA" id="ARBA00022771"/>
    </source>
</evidence>
<feature type="domain" description="RING-type" evidence="6">
    <location>
        <begin position="124"/>
        <end position="159"/>
    </location>
</feature>
<dbReference type="GO" id="GO:0004842">
    <property type="term" value="F:ubiquitin-protein transferase activity"/>
    <property type="evidence" value="ECO:0007669"/>
    <property type="project" value="TreeGrafter"/>
</dbReference>
<evidence type="ECO:0000256" key="5">
    <source>
        <dbReference type="SAM" id="Coils"/>
    </source>
</evidence>
<dbReference type="EnsemblPlants" id="Kaladp0092s0028.1.v1.1">
    <property type="protein sequence ID" value="Kaladp0092s0028.1.v1.1.CDS.1"/>
    <property type="gene ID" value="Kaladp0092s0028.v1.1"/>
</dbReference>
<evidence type="ECO:0000256" key="4">
    <source>
        <dbReference type="PROSITE-ProRule" id="PRU00175"/>
    </source>
</evidence>
<dbReference type="InterPro" id="IPR001841">
    <property type="entry name" value="Znf_RING"/>
</dbReference>
<organism evidence="7 8">
    <name type="scientific">Kalanchoe fedtschenkoi</name>
    <name type="common">Lavender scallops</name>
    <name type="synonym">South American air plant</name>
    <dbReference type="NCBI Taxonomy" id="63787"/>
    <lineage>
        <taxon>Eukaryota</taxon>
        <taxon>Viridiplantae</taxon>
        <taxon>Streptophyta</taxon>
        <taxon>Embryophyta</taxon>
        <taxon>Tracheophyta</taxon>
        <taxon>Spermatophyta</taxon>
        <taxon>Magnoliopsida</taxon>
        <taxon>eudicotyledons</taxon>
        <taxon>Gunneridae</taxon>
        <taxon>Pentapetalae</taxon>
        <taxon>Saxifragales</taxon>
        <taxon>Crassulaceae</taxon>
        <taxon>Kalanchoe</taxon>
    </lineage>
</organism>
<dbReference type="Proteomes" id="UP000594263">
    <property type="component" value="Unplaced"/>
</dbReference>
<keyword evidence="1" id="KW-0479">Metal-binding</keyword>
<feature type="coiled-coil region" evidence="5">
    <location>
        <begin position="42"/>
        <end position="90"/>
    </location>
</feature>
<evidence type="ECO:0000259" key="6">
    <source>
        <dbReference type="PROSITE" id="PS50089"/>
    </source>
</evidence>
<proteinExistence type="predicted"/>
<keyword evidence="8" id="KW-1185">Reference proteome</keyword>
<keyword evidence="3" id="KW-0862">Zinc</keyword>
<name>A0A7N0UYZ7_KALFE</name>
<dbReference type="AlphaFoldDB" id="A0A7N0UYZ7"/>
<dbReference type="Gene3D" id="3.30.40.10">
    <property type="entry name" value="Zinc/RING finger domain, C3HC4 (zinc finger)"/>
    <property type="match status" value="1"/>
</dbReference>
<protein>
    <recommendedName>
        <fullName evidence="6">RING-type domain-containing protein</fullName>
    </recommendedName>
</protein>